<dbReference type="RefSeq" id="WP_155304400.1">
    <property type="nucleotide sequence ID" value="NZ_AP021875.1"/>
</dbReference>
<dbReference type="EMBL" id="AP021875">
    <property type="protein sequence ID" value="BBO75482.1"/>
    <property type="molecule type" value="Genomic_DNA"/>
</dbReference>
<name>A0A5K7Z0I4_9BACT</name>
<proteinExistence type="predicted"/>
<evidence type="ECO:0000313" key="2">
    <source>
        <dbReference type="Proteomes" id="UP000427769"/>
    </source>
</evidence>
<dbReference type="AlphaFoldDB" id="A0A5K7Z0I4"/>
<protein>
    <submittedName>
        <fullName evidence="1">Uncharacterized protein</fullName>
    </submittedName>
</protein>
<dbReference type="KEGG" id="dwd:DSCW_28990"/>
<reference evidence="1 2" key="1">
    <citation type="submission" date="2019-11" db="EMBL/GenBank/DDBJ databases">
        <title>Comparative genomics of hydrocarbon-degrading Desulfosarcina strains.</title>
        <authorList>
            <person name="Watanabe M."/>
            <person name="Kojima H."/>
            <person name="Fukui M."/>
        </authorList>
    </citation>
    <scope>NUCLEOTIDE SEQUENCE [LARGE SCALE GENOMIC DNA]</scope>
    <source>
        <strain evidence="1 2">PP31</strain>
    </source>
</reference>
<dbReference type="OrthoDB" id="5421502at2"/>
<dbReference type="Proteomes" id="UP000427769">
    <property type="component" value="Chromosome"/>
</dbReference>
<accession>A0A5K7Z0I4</accession>
<organism evidence="1 2">
    <name type="scientific">Desulfosarcina widdelii</name>
    <dbReference type="NCBI Taxonomy" id="947919"/>
    <lineage>
        <taxon>Bacteria</taxon>
        <taxon>Pseudomonadati</taxon>
        <taxon>Thermodesulfobacteriota</taxon>
        <taxon>Desulfobacteria</taxon>
        <taxon>Desulfobacterales</taxon>
        <taxon>Desulfosarcinaceae</taxon>
        <taxon>Desulfosarcina</taxon>
    </lineage>
</organism>
<keyword evidence="2" id="KW-1185">Reference proteome</keyword>
<gene>
    <name evidence="1" type="ORF">DSCW_28990</name>
</gene>
<evidence type="ECO:0000313" key="1">
    <source>
        <dbReference type="EMBL" id="BBO75482.1"/>
    </source>
</evidence>
<sequence>MTIRTDTWLYVAIQKIGNIDQIVGQTDTEHNVAFIPAFLSKDVAQQAMFHLHLEKKGKYEIQAIIYEDLASYAMEGGFLIFVLDEEGNVLERLPAEA</sequence>